<dbReference type="Pfam" id="PF05504">
    <property type="entry name" value="Spore_GerAC"/>
    <property type="match status" value="1"/>
</dbReference>
<dbReference type="NCBIfam" id="TIGR02887">
    <property type="entry name" value="spore_ger_x_C"/>
    <property type="match status" value="1"/>
</dbReference>
<comment type="caution">
    <text evidence="10">The sequence shown here is derived from an EMBL/GenBank/DDBJ whole genome shotgun (WGS) entry which is preliminary data.</text>
</comment>
<dbReference type="PANTHER" id="PTHR35789:SF1">
    <property type="entry name" value="SPORE GERMINATION PROTEIN B3"/>
    <property type="match status" value="1"/>
</dbReference>
<dbReference type="GO" id="GO:0009847">
    <property type="term" value="P:spore germination"/>
    <property type="evidence" value="ECO:0007669"/>
    <property type="project" value="InterPro"/>
</dbReference>
<reference evidence="10 11" key="1">
    <citation type="journal article" date="2014" name="Int. J. Syst. Evol. Microbiol.">
        <title>Lysinibacillus halotolerans sp. nov., isolated from saline-alkaline soil.</title>
        <authorList>
            <person name="Kong D."/>
            <person name="Wang Y."/>
            <person name="Zhao B."/>
            <person name="Li Y."/>
            <person name="Song J."/>
            <person name="Zhai Y."/>
            <person name="Zhang C."/>
            <person name="Wang H."/>
            <person name="Chen X."/>
            <person name="Zhao B."/>
            <person name="Ruan Z."/>
        </authorList>
    </citation>
    <scope>NUCLEOTIDE SEQUENCE [LARGE SCALE GENOMIC DNA]</scope>
    <source>
        <strain evidence="10 11">MCCC 1A12703</strain>
    </source>
</reference>
<evidence type="ECO:0000256" key="3">
    <source>
        <dbReference type="ARBA" id="ARBA00022544"/>
    </source>
</evidence>
<name>A0A3M8H5Y6_9BACI</name>
<feature type="domain" description="Spore germination protein N-terminal" evidence="9">
    <location>
        <begin position="20"/>
        <end position="195"/>
    </location>
</feature>
<evidence type="ECO:0000313" key="11">
    <source>
        <dbReference type="Proteomes" id="UP000279909"/>
    </source>
</evidence>
<evidence type="ECO:0000256" key="7">
    <source>
        <dbReference type="ARBA" id="ARBA00023288"/>
    </source>
</evidence>
<evidence type="ECO:0000256" key="2">
    <source>
        <dbReference type="ARBA" id="ARBA00007886"/>
    </source>
</evidence>
<dbReference type="InterPro" id="IPR038501">
    <property type="entry name" value="Spore_GerAC_C_sf"/>
</dbReference>
<protein>
    <submittedName>
        <fullName evidence="10">Ger(X)C family spore germination protein</fullName>
    </submittedName>
</protein>
<dbReference type="AlphaFoldDB" id="A0A3M8H5Y6"/>
<evidence type="ECO:0000256" key="5">
    <source>
        <dbReference type="ARBA" id="ARBA00023136"/>
    </source>
</evidence>
<dbReference type="Proteomes" id="UP000279909">
    <property type="component" value="Unassembled WGS sequence"/>
</dbReference>
<keyword evidence="7" id="KW-0449">Lipoprotein</keyword>
<dbReference type="InterPro" id="IPR008844">
    <property type="entry name" value="Spore_GerAC-like"/>
</dbReference>
<evidence type="ECO:0000256" key="6">
    <source>
        <dbReference type="ARBA" id="ARBA00023139"/>
    </source>
</evidence>
<keyword evidence="3" id="KW-0309">Germination</keyword>
<comment type="subcellular location">
    <subcellularLocation>
        <location evidence="1">Membrane</location>
        <topology evidence="1">Lipid-anchor</topology>
    </subcellularLocation>
</comment>
<dbReference type="EMBL" id="RHLQ01000038">
    <property type="protein sequence ID" value="RNC97811.1"/>
    <property type="molecule type" value="Genomic_DNA"/>
</dbReference>
<dbReference type="InterPro" id="IPR057336">
    <property type="entry name" value="GerAC_N"/>
</dbReference>
<dbReference type="GO" id="GO:0016020">
    <property type="term" value="C:membrane"/>
    <property type="evidence" value="ECO:0007669"/>
    <property type="project" value="UniProtKB-SubCell"/>
</dbReference>
<evidence type="ECO:0000259" key="9">
    <source>
        <dbReference type="Pfam" id="PF25198"/>
    </source>
</evidence>
<evidence type="ECO:0000256" key="1">
    <source>
        <dbReference type="ARBA" id="ARBA00004635"/>
    </source>
</evidence>
<keyword evidence="6" id="KW-0564">Palmitate</keyword>
<dbReference type="OrthoDB" id="2380468at2"/>
<keyword evidence="5" id="KW-0472">Membrane</keyword>
<dbReference type="PANTHER" id="PTHR35789">
    <property type="entry name" value="SPORE GERMINATION PROTEIN B3"/>
    <property type="match status" value="1"/>
</dbReference>
<evidence type="ECO:0000256" key="4">
    <source>
        <dbReference type="ARBA" id="ARBA00022729"/>
    </source>
</evidence>
<dbReference type="Pfam" id="PF25198">
    <property type="entry name" value="Spore_GerAC_N"/>
    <property type="match status" value="1"/>
</dbReference>
<gene>
    <name evidence="10" type="ORF">EC501_13665</name>
</gene>
<keyword evidence="4" id="KW-0732">Signal</keyword>
<organism evidence="10 11">
    <name type="scientific">Lysinibacillus halotolerans</name>
    <dbReference type="NCBI Taxonomy" id="1368476"/>
    <lineage>
        <taxon>Bacteria</taxon>
        <taxon>Bacillati</taxon>
        <taxon>Bacillota</taxon>
        <taxon>Bacilli</taxon>
        <taxon>Bacillales</taxon>
        <taxon>Bacillaceae</taxon>
        <taxon>Lysinibacillus</taxon>
    </lineage>
</organism>
<evidence type="ECO:0000259" key="8">
    <source>
        <dbReference type="Pfam" id="PF05504"/>
    </source>
</evidence>
<dbReference type="Gene3D" id="3.30.300.210">
    <property type="entry name" value="Nutrient germinant receptor protein C, domain 3"/>
    <property type="match status" value="1"/>
</dbReference>
<comment type="similarity">
    <text evidence="2">Belongs to the GerABKC lipoprotein family.</text>
</comment>
<proteinExistence type="inferred from homology"/>
<dbReference type="InterPro" id="IPR046953">
    <property type="entry name" value="Spore_GerAC-like_C"/>
</dbReference>
<evidence type="ECO:0000313" key="10">
    <source>
        <dbReference type="EMBL" id="RNC97811.1"/>
    </source>
</evidence>
<keyword evidence="11" id="KW-1185">Reference proteome</keyword>
<feature type="domain" description="Spore germination GerAC-like C-terminal" evidence="8">
    <location>
        <begin position="213"/>
        <end position="370"/>
    </location>
</feature>
<sequence>MLFSLFLFIVVFLSGCGGVKNIQDLTYIVAIGMDYDQEKNEYIVYLQGLNFANVAKQEGARPTEKVPIFVGRAEGETLNLAISELYNKTENDLFLGHVSALVLSDKIVTHKFNEVIEEINRNRSLSSTLQIVTTEEEIEDVLNVEALFNYPPIYTILFKKFAYETARDELKPVTLMEFLKTYYEPMGMAKIPSVKLDDTNWMSEGNYTALYFNGYSVFQNEKYVQEIEFNDALFLTWLTEDKVTLNYKVKNGEELVANVEFLDSKMNIHYEKGTDSPQFSVELSANVDLLEKLKDIPIDEVIKLIEEDLKEKFISLYQKGVENQLDVLNIGEKWYRIHPKAYKKLEQSYTFYLNNNSLKNVKVDVNIIHFNTYKYEVER</sequence>
<accession>A0A3M8H5Y6</accession>